<organism evidence="1 2">
    <name type="scientific">Commensalibacter nepenthis</name>
    <dbReference type="NCBI Taxonomy" id="3043872"/>
    <lineage>
        <taxon>Bacteria</taxon>
        <taxon>Pseudomonadati</taxon>
        <taxon>Pseudomonadota</taxon>
        <taxon>Alphaproteobacteria</taxon>
        <taxon>Acetobacterales</taxon>
        <taxon>Acetobacteraceae</taxon>
    </lineage>
</organism>
<gene>
    <name evidence="1" type="ORF">QJV33_11300</name>
</gene>
<comment type="caution">
    <text evidence="1">The sequence shown here is derived from an EMBL/GenBank/DDBJ whole genome shotgun (WGS) entry which is preliminary data.</text>
</comment>
<dbReference type="RefSeq" id="WP_281463499.1">
    <property type="nucleotide sequence ID" value="NZ_JASBAN010000002.1"/>
</dbReference>
<evidence type="ECO:0000313" key="2">
    <source>
        <dbReference type="Proteomes" id="UP001431775"/>
    </source>
</evidence>
<dbReference type="EMBL" id="JASBAN010000002">
    <property type="protein sequence ID" value="MDI2113854.1"/>
    <property type="molecule type" value="Genomic_DNA"/>
</dbReference>
<dbReference type="Proteomes" id="UP001431775">
    <property type="component" value="Unassembled WGS sequence"/>
</dbReference>
<reference evidence="1" key="1">
    <citation type="submission" date="2023-05" db="EMBL/GenBank/DDBJ databases">
        <title>Whole genome sequence of Commensalibacter sp.</title>
        <authorList>
            <person name="Charoenyingcharoen P."/>
            <person name="Yukphan P."/>
        </authorList>
    </citation>
    <scope>NUCLEOTIDE SEQUENCE</scope>
    <source>
        <strain evidence="1">TBRC 10068</strain>
    </source>
</reference>
<name>A0ABT6QAC5_9PROT</name>
<proteinExistence type="predicted"/>
<sequence>MNFLKGTYRTVKMWLLALKDMGLRLVGRVKIIYRLKMRMAGMLD</sequence>
<protein>
    <submittedName>
        <fullName evidence="1">Uncharacterized protein</fullName>
    </submittedName>
</protein>
<accession>A0ABT6QAC5</accession>
<evidence type="ECO:0000313" key="1">
    <source>
        <dbReference type="EMBL" id="MDI2113854.1"/>
    </source>
</evidence>
<keyword evidence="2" id="KW-1185">Reference proteome</keyword>